<evidence type="ECO:0000313" key="2">
    <source>
        <dbReference type="Proteomes" id="UP001482620"/>
    </source>
</evidence>
<reference evidence="1 2" key="1">
    <citation type="submission" date="2021-06" db="EMBL/GenBank/DDBJ databases">
        <authorList>
            <person name="Palmer J.M."/>
        </authorList>
    </citation>
    <scope>NUCLEOTIDE SEQUENCE [LARGE SCALE GENOMIC DNA]</scope>
    <source>
        <strain evidence="2">if_2019</strain>
        <tissue evidence="1">Muscle</tissue>
    </source>
</reference>
<accession>A0ABV0VAM7</accession>
<organism evidence="1 2">
    <name type="scientific">Ilyodon furcidens</name>
    <name type="common">goldbreast splitfin</name>
    <dbReference type="NCBI Taxonomy" id="33524"/>
    <lineage>
        <taxon>Eukaryota</taxon>
        <taxon>Metazoa</taxon>
        <taxon>Chordata</taxon>
        <taxon>Craniata</taxon>
        <taxon>Vertebrata</taxon>
        <taxon>Euteleostomi</taxon>
        <taxon>Actinopterygii</taxon>
        <taxon>Neopterygii</taxon>
        <taxon>Teleostei</taxon>
        <taxon>Neoteleostei</taxon>
        <taxon>Acanthomorphata</taxon>
        <taxon>Ovalentaria</taxon>
        <taxon>Atherinomorphae</taxon>
        <taxon>Cyprinodontiformes</taxon>
        <taxon>Goodeidae</taxon>
        <taxon>Ilyodon</taxon>
    </lineage>
</organism>
<gene>
    <name evidence="1" type="ORF">ILYODFUR_032826</name>
</gene>
<keyword evidence="2" id="KW-1185">Reference proteome</keyword>
<dbReference type="EMBL" id="JAHRIQ010098120">
    <property type="protein sequence ID" value="MEQ2253506.1"/>
    <property type="molecule type" value="Genomic_DNA"/>
</dbReference>
<sequence length="107" mass="12085">MKSNFFFDLRVENRRSKGTYLSIIQANFGQSHSGLSPTEVVVAGDLKVSRCINLHKTVSSFTRIKTHTSKADLKISCSFQLLTRVTVPKAGKVACHCRLNRTSDRRW</sequence>
<evidence type="ECO:0000313" key="1">
    <source>
        <dbReference type="EMBL" id="MEQ2253506.1"/>
    </source>
</evidence>
<proteinExistence type="predicted"/>
<comment type="caution">
    <text evidence="1">The sequence shown here is derived from an EMBL/GenBank/DDBJ whole genome shotgun (WGS) entry which is preliminary data.</text>
</comment>
<dbReference type="Proteomes" id="UP001482620">
    <property type="component" value="Unassembled WGS sequence"/>
</dbReference>
<name>A0ABV0VAM7_9TELE</name>
<protein>
    <submittedName>
        <fullName evidence="1">Uncharacterized protein</fullName>
    </submittedName>
</protein>